<dbReference type="Gene3D" id="1.10.287.1490">
    <property type="match status" value="1"/>
</dbReference>
<feature type="coiled-coil region" evidence="1">
    <location>
        <begin position="473"/>
        <end position="560"/>
    </location>
</feature>
<reference evidence="3 4" key="1">
    <citation type="journal article" date="2021" name="Commun. Biol.">
        <title>The genome of Shorea leprosula (Dipterocarpaceae) highlights the ecological relevance of drought in aseasonal tropical rainforests.</title>
        <authorList>
            <person name="Ng K.K.S."/>
            <person name="Kobayashi M.J."/>
            <person name="Fawcett J.A."/>
            <person name="Hatakeyama M."/>
            <person name="Paape T."/>
            <person name="Ng C.H."/>
            <person name="Ang C.C."/>
            <person name="Tnah L.H."/>
            <person name="Lee C.T."/>
            <person name="Nishiyama T."/>
            <person name="Sese J."/>
            <person name="O'Brien M.J."/>
            <person name="Copetti D."/>
            <person name="Mohd Noor M.I."/>
            <person name="Ong R.C."/>
            <person name="Putra M."/>
            <person name="Sireger I.Z."/>
            <person name="Indrioko S."/>
            <person name="Kosugi Y."/>
            <person name="Izuno A."/>
            <person name="Isagi Y."/>
            <person name="Lee S.L."/>
            <person name="Shimizu K.K."/>
        </authorList>
    </citation>
    <scope>NUCLEOTIDE SEQUENCE [LARGE SCALE GENOMIC DNA]</scope>
    <source>
        <strain evidence="3">214</strain>
    </source>
</reference>
<feature type="compositionally biased region" description="Low complexity" evidence="2">
    <location>
        <begin position="329"/>
        <end position="343"/>
    </location>
</feature>
<proteinExistence type="predicted"/>
<evidence type="ECO:0000256" key="1">
    <source>
        <dbReference type="SAM" id="Coils"/>
    </source>
</evidence>
<feature type="compositionally biased region" description="Basic and acidic residues" evidence="2">
    <location>
        <begin position="361"/>
        <end position="377"/>
    </location>
</feature>
<dbReference type="EMBL" id="BPVZ01000052">
    <property type="protein sequence ID" value="GKV19154.1"/>
    <property type="molecule type" value="Genomic_DNA"/>
</dbReference>
<evidence type="ECO:0000313" key="3">
    <source>
        <dbReference type="EMBL" id="GKV19154.1"/>
    </source>
</evidence>
<feature type="compositionally biased region" description="Basic and acidic residues" evidence="2">
    <location>
        <begin position="23"/>
        <end position="33"/>
    </location>
</feature>
<feature type="compositionally biased region" description="Low complexity" evidence="2">
    <location>
        <begin position="686"/>
        <end position="695"/>
    </location>
</feature>
<keyword evidence="4" id="KW-1185">Reference proteome</keyword>
<name>A0AAV5K5Y7_9ROSI</name>
<dbReference type="Proteomes" id="UP001054252">
    <property type="component" value="Unassembled WGS sequence"/>
</dbReference>
<feature type="region of interest" description="Disordered" evidence="2">
    <location>
        <begin position="298"/>
        <end position="380"/>
    </location>
</feature>
<comment type="caution">
    <text evidence="3">The sequence shown here is derived from an EMBL/GenBank/DDBJ whole genome shotgun (WGS) entry which is preliminary data.</text>
</comment>
<protein>
    <submittedName>
        <fullName evidence="3">Uncharacterized protein</fullName>
    </submittedName>
</protein>
<feature type="region of interest" description="Disordered" evidence="2">
    <location>
        <begin position="1"/>
        <end position="38"/>
    </location>
</feature>
<evidence type="ECO:0000313" key="4">
    <source>
        <dbReference type="Proteomes" id="UP001054252"/>
    </source>
</evidence>
<sequence length="709" mass="78884">MIVPPALQDLPETMTPGSSTSSDTRDNGGDHHSSPTITSKLSNLQKVPKDLPAGFRFRAALHHEVADSAPTISGYKKLEDMVRAYHIPLTILLRTGAPNERACTVSQTGWIPVYVDHFDAGLRFPLPGLVFDLLADYELALTQLMPNSIRSLFQCRLCPNSRGAKWYYLSGREKSQLFKNIRNKVARWKRQFIFVHDTRTERINNDLAGRLSEWRVPNAHVNYPQLLPRDTDIKNWLLEYARGENLINLDALVTSEQLAVFGFVDVANLFIEGILNSSRAESYVFVCAGEMSSILERQRQRAQGSRGCGVGSTSHRQTRFDKRPPPAPLSRSSSHRGSSSASRPRADQRADTAAPSARRRAREETDSKDDVPLHDAEQVVGLSRHKRLNWRQRAHQTRLLPRHEQQQSLHLPRPQWHAQLRATGGSATGKELRATAWRAGRHDQANGRVQLREKASLVDDVNRLQGSEMANRAAAAESRAEELANKIDELREELKRARAEREGGIQAAKEEAARVEERAKRAEAERDRAQNELGSLRFQVAEADKNLSVTEEALNKLKASHARSVGIARAQGAEWLVGSSTFQDAVAVASANMTTEIYNEIHGKVLHHRPDFPIRELAFFDGEDIDEQGKSLAPPADTTVRLRWDLNEEGVPVWPPSEPSSTPPNSQPAVVPARSLVITQALEVAARSPPARSSSLVADASMPVDLTDD</sequence>
<accession>A0AAV5K5Y7</accession>
<feature type="region of interest" description="Disordered" evidence="2">
    <location>
        <begin position="686"/>
        <end position="709"/>
    </location>
</feature>
<organism evidence="3 4">
    <name type="scientific">Rubroshorea leprosula</name>
    <dbReference type="NCBI Taxonomy" id="152421"/>
    <lineage>
        <taxon>Eukaryota</taxon>
        <taxon>Viridiplantae</taxon>
        <taxon>Streptophyta</taxon>
        <taxon>Embryophyta</taxon>
        <taxon>Tracheophyta</taxon>
        <taxon>Spermatophyta</taxon>
        <taxon>Magnoliopsida</taxon>
        <taxon>eudicotyledons</taxon>
        <taxon>Gunneridae</taxon>
        <taxon>Pentapetalae</taxon>
        <taxon>rosids</taxon>
        <taxon>malvids</taxon>
        <taxon>Malvales</taxon>
        <taxon>Dipterocarpaceae</taxon>
        <taxon>Rubroshorea</taxon>
    </lineage>
</organism>
<dbReference type="AlphaFoldDB" id="A0AAV5K5Y7"/>
<evidence type="ECO:0000256" key="2">
    <source>
        <dbReference type="SAM" id="MobiDB-lite"/>
    </source>
</evidence>
<feature type="region of interest" description="Disordered" evidence="2">
    <location>
        <begin position="651"/>
        <end position="672"/>
    </location>
</feature>
<feature type="compositionally biased region" description="Pro residues" evidence="2">
    <location>
        <begin position="653"/>
        <end position="666"/>
    </location>
</feature>
<keyword evidence="1" id="KW-0175">Coiled coil</keyword>
<gene>
    <name evidence="3" type="ORF">SLEP1_g29447</name>
</gene>